<dbReference type="Proteomes" id="UP000219813">
    <property type="component" value="Chromosome 10"/>
</dbReference>
<evidence type="ECO:0000313" key="2">
    <source>
        <dbReference type="EMBL" id="SCN45350.1"/>
    </source>
</evidence>
<keyword evidence="1" id="KW-0472">Membrane</keyword>
<sequence length="279" mass="32932">MEKKIKLYLFIKIAVFFLLTWKYQYCNDLSIFTEYIEIDYNVDTKLDRRCYRLLGKCKRDNYSNIVGLTEEISNNGAYKSIDLYNNEKGNPGKKKHINGTSKYEEGHKVTVKNKTCIFETNKYSHLEKIIFKELDYMDFLKKNRTISEKVYKKIICKKCRLRFALPLLLLLLLLISLILDFTSTFGPLHILLNGLKNYLSKDLFYNLNSTLWHSPLRWISYSKRTVNNGKKIMSGVLGNLLGIIIYILPLILLGTSIIFGIIYYHKKVKKFEKIKFRKR</sequence>
<dbReference type="KEGG" id="pmal:PMUG01_10052900"/>
<dbReference type="AlphaFoldDB" id="A0A1D3RJK4"/>
<evidence type="ECO:0000313" key="3">
    <source>
        <dbReference type="Proteomes" id="UP000219813"/>
    </source>
</evidence>
<keyword evidence="1" id="KW-1133">Transmembrane helix</keyword>
<name>A0A1D3RJK4_PLAMA</name>
<gene>
    <name evidence="2" type="primary">PmUG01_10052900</name>
    <name evidence="2" type="ORF">PMUG01_10052900</name>
</gene>
<evidence type="ECO:0000256" key="1">
    <source>
        <dbReference type="SAM" id="Phobius"/>
    </source>
</evidence>
<feature type="transmembrane region" description="Helical" evidence="1">
    <location>
        <begin position="163"/>
        <end position="182"/>
    </location>
</feature>
<dbReference type="RefSeq" id="XP_028862288.1">
    <property type="nucleotide sequence ID" value="XM_029005728.1"/>
</dbReference>
<keyword evidence="3" id="KW-1185">Reference proteome</keyword>
<dbReference type="InterPro" id="IPR022139">
    <property type="entry name" value="Fam-L/Fam-M-like_plasmodium"/>
</dbReference>
<dbReference type="EMBL" id="LT594631">
    <property type="protein sequence ID" value="SCN45350.1"/>
    <property type="molecule type" value="Genomic_DNA"/>
</dbReference>
<reference evidence="2 3" key="1">
    <citation type="submission" date="2016-06" db="EMBL/GenBank/DDBJ databases">
        <authorList>
            <consortium name="Pathogen Informatics"/>
        </authorList>
    </citation>
    <scope>NUCLEOTIDE SEQUENCE [LARGE SCALE GENOMIC DNA]</scope>
</reference>
<dbReference type="Pfam" id="PF12420">
    <property type="entry name" value="DUF3671"/>
    <property type="match status" value="1"/>
</dbReference>
<proteinExistence type="predicted"/>
<dbReference type="VEuPathDB" id="PlasmoDB:PmUG01_10052900"/>
<accession>A0A1D3RJK4</accession>
<feature type="transmembrane region" description="Helical" evidence="1">
    <location>
        <begin position="240"/>
        <end position="264"/>
    </location>
</feature>
<keyword evidence="1" id="KW-0812">Transmembrane</keyword>
<protein>
    <submittedName>
        <fullName evidence="2">Fam-l protein</fullName>
    </submittedName>
</protein>
<organism evidence="2 3">
    <name type="scientific">Plasmodium malariae</name>
    <dbReference type="NCBI Taxonomy" id="5858"/>
    <lineage>
        <taxon>Eukaryota</taxon>
        <taxon>Sar</taxon>
        <taxon>Alveolata</taxon>
        <taxon>Apicomplexa</taxon>
        <taxon>Aconoidasida</taxon>
        <taxon>Haemosporida</taxon>
        <taxon>Plasmodiidae</taxon>
        <taxon>Plasmodium</taxon>
        <taxon>Plasmodium (Plasmodium)</taxon>
    </lineage>
</organism>
<dbReference type="GeneID" id="39869532"/>